<dbReference type="SUPFAM" id="SSF49899">
    <property type="entry name" value="Concanavalin A-like lectins/glucanases"/>
    <property type="match status" value="1"/>
</dbReference>
<evidence type="ECO:0000256" key="1">
    <source>
        <dbReference type="SAM" id="MobiDB-lite"/>
    </source>
</evidence>
<dbReference type="PANTHER" id="PTHR22772:SF4">
    <property type="entry name" value="ZINC FINGER ZZ-TYPE AND EF-HAND DOMAIN-CONTAINING PROTEIN 1"/>
    <property type="match status" value="1"/>
</dbReference>
<feature type="region of interest" description="Disordered" evidence="1">
    <location>
        <begin position="316"/>
        <end position="380"/>
    </location>
</feature>
<dbReference type="Gene3D" id="2.30.30.40">
    <property type="entry name" value="SH3 Domains"/>
    <property type="match status" value="1"/>
</dbReference>
<feature type="region of interest" description="Disordered" evidence="1">
    <location>
        <begin position="857"/>
        <end position="890"/>
    </location>
</feature>
<feature type="compositionally biased region" description="Low complexity" evidence="1">
    <location>
        <begin position="1197"/>
        <end position="1210"/>
    </location>
</feature>
<feature type="compositionally biased region" description="Basic and acidic residues" evidence="1">
    <location>
        <begin position="1982"/>
        <end position="2000"/>
    </location>
</feature>
<dbReference type="GO" id="GO:0046872">
    <property type="term" value="F:metal ion binding"/>
    <property type="evidence" value="ECO:0007669"/>
    <property type="project" value="InterPro"/>
</dbReference>
<feature type="region of interest" description="Disordered" evidence="1">
    <location>
        <begin position="1190"/>
        <end position="1212"/>
    </location>
</feature>
<reference evidence="3 4" key="1">
    <citation type="journal article" date="2010" name="Nature">
        <title>The Ectocarpus genome and the independent evolution of multicellularity in brown algae.</title>
        <authorList>
            <person name="Cock J.M."/>
            <person name="Sterck L."/>
            <person name="Rouze P."/>
            <person name="Scornet D."/>
            <person name="Allen A.E."/>
            <person name="Amoutzias G."/>
            <person name="Anthouard V."/>
            <person name="Artiguenave F."/>
            <person name="Aury J.M."/>
            <person name="Badger J.H."/>
            <person name="Beszteri B."/>
            <person name="Billiau K."/>
            <person name="Bonnet E."/>
            <person name="Bothwell J.H."/>
            <person name="Bowler C."/>
            <person name="Boyen C."/>
            <person name="Brownlee C."/>
            <person name="Carrano C.J."/>
            <person name="Charrier B."/>
            <person name="Cho G.Y."/>
            <person name="Coelho S.M."/>
            <person name="Collen J."/>
            <person name="Corre E."/>
            <person name="Da Silva C."/>
            <person name="Delage L."/>
            <person name="Delaroque N."/>
            <person name="Dittami S.M."/>
            <person name="Doulbeau S."/>
            <person name="Elias M."/>
            <person name="Farnham G."/>
            <person name="Gachon C.M."/>
            <person name="Gschloessl B."/>
            <person name="Heesch S."/>
            <person name="Jabbari K."/>
            <person name="Jubin C."/>
            <person name="Kawai H."/>
            <person name="Kimura K."/>
            <person name="Kloareg B."/>
            <person name="Kupper F.C."/>
            <person name="Lang D."/>
            <person name="Le Bail A."/>
            <person name="Leblanc C."/>
            <person name="Lerouge P."/>
            <person name="Lohr M."/>
            <person name="Lopez P.J."/>
            <person name="Martens C."/>
            <person name="Maumus F."/>
            <person name="Michel G."/>
            <person name="Miranda-Saavedra D."/>
            <person name="Morales J."/>
            <person name="Moreau H."/>
            <person name="Motomura T."/>
            <person name="Nagasato C."/>
            <person name="Napoli C.A."/>
            <person name="Nelson D.R."/>
            <person name="Nyvall-Collen P."/>
            <person name="Peters A.F."/>
            <person name="Pommier C."/>
            <person name="Potin P."/>
            <person name="Poulain J."/>
            <person name="Quesneville H."/>
            <person name="Read B."/>
            <person name="Rensing S.A."/>
            <person name="Ritter A."/>
            <person name="Rousvoal S."/>
            <person name="Samanta M."/>
            <person name="Samson G."/>
            <person name="Schroeder D.C."/>
            <person name="Segurens B."/>
            <person name="Strittmatter M."/>
            <person name="Tonon T."/>
            <person name="Tregear J.W."/>
            <person name="Valentin K."/>
            <person name="von Dassow P."/>
            <person name="Yamagishi T."/>
            <person name="Van de Peer Y."/>
            <person name="Wincker P."/>
        </authorList>
    </citation>
    <scope>NUCLEOTIDE SEQUENCE [LARGE SCALE GENOMIC DNA]</scope>
    <source>
        <strain evidence="4">Ec32 / CCAP1310/4</strain>
    </source>
</reference>
<feature type="region of interest" description="Disordered" evidence="1">
    <location>
        <begin position="436"/>
        <end position="478"/>
    </location>
</feature>
<evidence type="ECO:0000313" key="4">
    <source>
        <dbReference type="Proteomes" id="UP000002630"/>
    </source>
</evidence>
<feature type="compositionally biased region" description="Basic and acidic residues" evidence="1">
    <location>
        <begin position="953"/>
        <end position="967"/>
    </location>
</feature>
<feature type="domain" description="ILEI/PANDER" evidence="2">
    <location>
        <begin position="1504"/>
        <end position="1598"/>
    </location>
</feature>
<proteinExistence type="predicted"/>
<feature type="region of interest" description="Disordered" evidence="1">
    <location>
        <begin position="527"/>
        <end position="661"/>
    </location>
</feature>
<dbReference type="CDD" id="cd13936">
    <property type="entry name" value="PANDER_like"/>
    <property type="match status" value="1"/>
</dbReference>
<dbReference type="STRING" id="2880.D7G0G0"/>
<dbReference type="SUPFAM" id="SSF159034">
    <property type="entry name" value="Mib/herc2 domain-like"/>
    <property type="match status" value="1"/>
</dbReference>
<feature type="region of interest" description="Disordered" evidence="1">
    <location>
        <begin position="1980"/>
        <end position="2004"/>
    </location>
</feature>
<feature type="compositionally biased region" description="Pro residues" evidence="1">
    <location>
        <begin position="1349"/>
        <end position="1359"/>
    </location>
</feature>
<sequence>MGNVLEHAGSVAIDDADVVEEDLKWLSVKGSMLFNDDFLEEEYTSLPPYEGTEMLPVQGNDGSPGLSAEADVGVGGLHGQDAVRRMLQLLRPQQDLPNGTAGADTGNGEGTSVEDFPPLLGESYLRASTHSTATRMRSRLFQRIHVALMRQAFRTMRRMKAEAGGKGGAGALAASSAFALPPSSNEEGRGESDPAAILTSASMRMSLTLMGALRATVPGLFASMAQTLMDLFQASAPFALGQVGSSSAYLETLTQVREVAERVATVESGSSKDERTQAVALLLSLGVATGSVSDVVRVAMLLLELDVPALPPSASGPLEQLRNHSTPPKVSIPKPGTWTASFPARLDTEAEGTSGSTPSSARRGAGGSGGNGRKDGAAAAGGGCCNPATDGVYVYVWDADTKRVHKVGTGFHGTLAGNVYLSSKKVLDDIRVFKGMEPAPPEEDEEDQDEGEGEGEAASPEADVLNARPRQSGGDGGVVMSEAAAQRRRSLMGTGLNIGGGLGLGMSDSDDSEPDRLNGAMEGFEEFFEPVDPNGSNESGSFNTANLEVDGISGGTPPQPPVPSSRRGSATPPLPTAATGGVGVASPAPRGADAAQPPPERQRSGAGSSGGGVRLHRVPSPVRQVPTSGQSPMTVPPTGSAARTPPDSRTRSRSSSPPRTIDEILGAMGTMRARESGARIGVAMAVGAGTVGSLAAGLGGAGGGDGGGGGGGGGNGGGARGNGLLRFRALEFKAVLRQVPESGCPEEGDDFGEGEEAMEEDDEGYILDCKVVHGFRWYRVRVTSRAVSTQTLNIVGWVPLKSVDDSDYGSLDSDEKAELDGEEFIEILDPTTGETIEPDSPRALNPPIWDEAREASAAAVQDFNEDSGGRRDSRASRGGGATAGGGGTAEPAAVRPVWLALAGGKLFVREKASGALSADEIAVLRPSDLSLVEVVSLADLPIPGFPASPTEARQAKPEDGLEEKQEVAPEDGGVGEVAETEDVMEFAYADLGASVAECSSNSELSGGVLQNNLLVREESDRLPFPSGGSSPSDVAFSFAPSDRDRVLVVDLGLARRVRGAGVELFPSPGAGISIAMQSLLVETSLSGNTWTTLGLWTASEHEQEEGGTAEYSAKITAAEGVTNIARFVRYTLAPSAATPPPWCLLTRLSATGPSEEVREGLCREEEEGGFPFPAMTTDSRHIILVCPAGSGQEGDDPSTAAAAATASGDGDSPRRLEMLFLDPEDGYRLVRTATLAWGMDETELHQNAVLCDGERLVMLTHRHSGVVKRTADTAVIAMRCRSGVFSRSGDEEALGTTHQDEDMEFDVRSTGSLAPTGLGYDRRNNVMWGWDSILKKLCRWRNDGLAPIFAPPRPSPPEGSRPSALRSPRGVVPSEGEGTMSLDSAAPGKVSDTTERMAWARIMLGSSSPCHRVEGLEEAGLLDLHGPAGSGEEGGDKAVLCARGHAALLLGYLERLGEPYGPPEEDVAEPRVRCELEAASGGKDDGNFSRLLVRGEDRSCKEPGMNVLVLTETLDAGGQVATTFATHESVHASNRLADYLNNVPQGRTVLIAVQEDSSGNLGNSAKRALLSMGAGTTEIAALGMHKRSSFAMIGRRGAIPGSVPQVLRMPKKGCATVRQRLPAPKVPMCVDVSKETLDNLVTLILRHESVLLRQQPDVSSQHVTPEIAASSFARERGGQTVTKEVDGVVGQAELDAAVVLSAVNILTNQMFQLLRGSTPAAALASFSPDKLGPLLSLLIAVIDQNRPEVGEQEESTQTLSTPRPSVRAPRKQSDEKGLGPKDKAAGVVSEATPSAADIGTAVRRVSCTGSVGSSALDHSGGGRRAVAVGSAGARQDLLQRACLRLFVTGMDLFFPSCAQRYSLLARYLSKYLSDGLSPARETVLELLLRRMSDPGQLVEIVVRPNVSAKVNEPNPFVVTPPIAATGASTPKNDGVLFGKDDVAQAATTMVATPAPSANELQCLLLSVATAEGVSRIKALQHRSQEKNTGDRRDSGRRSVEDGTALTGGVGEAAVEMLGRLMNQLLSSADCVIMESDLEAFDMLCEEEIARFLKAMGLAPLPTHSTTANSASGDTNRNEAASNISSATDGTAVGLDSTHALATVTGTWFGRDVSAPSTLVVLVTALCRSCAALAAQAAATADAIGEGVVAGKGILSEEADRILQESPLGALLPMVASSLTLLAEKHGTKIQGRLSTMAREIVGVMKMVSKLLERVPKDRLSVAGVSKGVGTVNKSVVMESKHNYEALTNETLVLEIKGAARMVVTFDERSRTEDGYDYLVFWKDESKTESWHPRIPKLSGTGSSCNFPGFGGRDPLVIEAERCWIEWRTDGSNEDWGWKFTASAELKKVGSGGDGGGYWLLGLDRQLAGAGAALAGCLVISKPWGGKAEDDNAPCASGRRPWHYHMMEDDLLAGAVSPETAAAAAAAVGPSPTAVASPATTLPSTSTSTATPAADGVTWVGRVPAGGGLPREVSVGDVGAAVPSLAANAPPSPELVLLQEVVDRLEGTGGSSLCKVMRAKVGEDQGSVEAVNRAVYATCAALIWHQGLGPEALALAEGRVATPSKALSKAWRFGQQMRQFFDYGDVRDAVNSQMELQRQQAVAMETSRRSSASASLDDPSPSTRPILTRGPSIYQGAEERVIAEVSERIVSRALFLLSLPSQATRVSIQEQSKRRWSILARLGGVGSMQRTSSHGNSPAEGLDLLEKWKEVVDEATAMRKLKSILVYRRKAADMRERAKENSVSERIMKFAQCPADVSQLEMVRQCRDQRAKLRAEGLRLTRALVAAAASPPAKAWLLSSHAESIRLTKREDRPGAHVHYLSSVEGCEPRAYLALARQFALLIECTLQVLKDCSRPKKGETPAHAAERRLLAVSSLQALALDYDLGDHEILKESVLLEVLEPLLQSFSEPGGGETGDTKNTEEDANATDPSEPVEPKANAAEPSEEEEGLLLDEANGAGDGELASHLPGAREESVRKAAWCLFEVLLPRCVGLEGQGLETRLEEPTSFSHRLLAVLIRQVGRASGNVQRSNASLAMDDDLFSDQPSSVRPVVDAPTTRGGGEDSDGRASATATSLPKETPLLPSGMRLRRDEPGRVAAHRDLSVRHSMSMWLRRDACPMDAKPGAWYSPPKVGDTVARGPKWPRGDMSDGGPGGLGTVTELTKSNMTARVEWDITGFNGTYKMGSMAEFPQNAEDDTAPASVDDLLVWEVIKVDPSVGGSVVMKGGVNNLTHDERDEPWSQFGLSLLGNATLMYYATAEEDQLFSVHSRTMLQPDVWTHVAVVQAKNRCRIYVDGEENGEASLPQHMLTPGGMVKDVLESQHPYANNVDKMWDVRVEGALSYTISFDIMTKTERNHDYVRFLKDATDTDGPFFGEERYSGGRNGSESNWPGTGGRPPLVINAPSFAVFFHTDQSNNDWGFKMSSLACAAAPEEADEEKSEASPANLNPFPVYLGQPPSYASSQRSASGYLWGASTYAVSLTAEQVRSLACAPPPPEPSLMEEEACTDVLSLVQRCASSMDGVAGQGGGLSLEAGTSPLVSPQVLGPLLVILLQGSMKLRLAAARLCERLLPQAPLEMVQHSTGSGIEADVPRTLLALLLTATQVQLSRAGFSSPLVPSPSPGEETRTAPLVRGLMLQAGETLSVWSRMAAARPGITNNVYLPGMFSKVSLTSGEEAFASMSAHVGLLRALLAKEGWSPPLADCLREACSNLPLMTKALEGAGACEIEGGEPERVAEVLCDPRLWMVHACLALLGGSFQGLHVGGRAMALMGDRDGATVERCTVLAMDWPRLHHLAAIEREKCATTSRTANKGVDFVPPAKDWDGLESPPRGGGKLSAAAEAAVATAREEGTPGLIPYVPQGLVKPLVEAFGVLSAADATDKRVRHKPSVVVSDEERILESSHPHARGVDDIYPLDFPGADSIQLFFDEDCRTEEGTAYIRIYKDDTKTVIWGESMYQGRDKDGNWPGLDGRPAVCVPASSCVIKFHSEDRNPDWGFRIVAKAKCKTFTLPPERPPLVGPSALSLLQACGAKALMSLVTSWPQFVPHAQPLIKSLAERALGKNSSQDDLKKMATPRATKVVVESEHPYSHNADRKETVRIEGAKKLVISFDDRSRTEQGCDFMVFYADETMSKVYGDNKYTGGKDGHPSNWPGTGGRPPLEIPASHFFFRWQTDGSVNDWGWRMVVTPVMEKMDAASLPPPMLDSKLASLLRICRDCPKEQPPALGLENFEAEPAIQPLPDGSSVRVGEPSWPSSIHSPIVWDSFFEAQTAKTDLSAVSTADTPAVGMPMIPRCLRRYRLRVFVVNPRDAEEISLRAAPRTDSDEVSKVRINTQMLVVEERGDWMRVIPIIVPVQAALRRLEELWVRFDETLRRGKGGEMSSENDNEFFEKVTTAFRMSPAAAGKGDVDAMWALRRQGDMLYMVPREEASSHLVTLPDEGDVISLDKREATSTAGRASSGTEGAAFEVVDPPQGDEVGPASQGAFGVQAGAELTSESHRLWSALTETSHATATRFSRLALTRILAGSAESSYPGNNSGCSPLALDDYGGPHMFLTLLRATYSEARESESDVDIAALEVIKHDTCCFFNPVRSKTGRPGGLVGNLVTF</sequence>
<feature type="region of interest" description="Disordered" evidence="1">
    <location>
        <begin position="1748"/>
        <end position="1787"/>
    </location>
</feature>
<feature type="region of interest" description="Disordered" evidence="1">
    <location>
        <begin position="2906"/>
        <end position="2947"/>
    </location>
</feature>
<organism evidence="3 4">
    <name type="scientific">Ectocarpus siliculosus</name>
    <name type="common">Brown alga</name>
    <name type="synonym">Conferva siliculosa</name>
    <dbReference type="NCBI Taxonomy" id="2880"/>
    <lineage>
        <taxon>Eukaryota</taxon>
        <taxon>Sar</taxon>
        <taxon>Stramenopiles</taxon>
        <taxon>Ochrophyta</taxon>
        <taxon>PX clade</taxon>
        <taxon>Phaeophyceae</taxon>
        <taxon>Ectocarpales</taxon>
        <taxon>Ectocarpaceae</taxon>
        <taxon>Ectocarpus</taxon>
    </lineage>
</organism>
<dbReference type="EMBL" id="FN649760">
    <property type="protein sequence ID" value="CBJ32989.1"/>
    <property type="molecule type" value="Genomic_DNA"/>
</dbReference>
<feature type="compositionally biased region" description="Gly residues" evidence="1">
    <location>
        <begin position="877"/>
        <end position="888"/>
    </location>
</feature>
<accession>D7G0G0</accession>
<dbReference type="eggNOG" id="KOG1426">
    <property type="taxonomic scope" value="Eukaryota"/>
</dbReference>
<name>D7G0G0_ECTSI</name>
<feature type="region of interest" description="Disordered" evidence="1">
    <location>
        <begin position="3371"/>
        <end position="3391"/>
    </location>
</feature>
<feature type="compositionally biased region" description="Low complexity" evidence="1">
    <location>
        <begin position="643"/>
        <end position="659"/>
    </location>
</feature>
<feature type="region of interest" description="Disordered" evidence="1">
    <location>
        <begin position="2431"/>
        <end position="2452"/>
    </location>
</feature>
<dbReference type="Pfam" id="PF15711">
    <property type="entry name" value="ILEI"/>
    <property type="match status" value="1"/>
</dbReference>
<evidence type="ECO:0000259" key="2">
    <source>
        <dbReference type="Pfam" id="PF15711"/>
    </source>
</evidence>
<feature type="region of interest" description="Disordered" evidence="1">
    <location>
        <begin position="3037"/>
        <end position="3087"/>
    </location>
</feature>
<dbReference type="OrthoDB" id="239701at2759"/>
<feature type="compositionally biased region" description="Low complexity" evidence="1">
    <location>
        <begin position="2608"/>
        <end position="2620"/>
    </location>
</feature>
<feature type="compositionally biased region" description="Basic and acidic residues" evidence="1">
    <location>
        <begin position="1771"/>
        <end position="1784"/>
    </location>
</feature>
<dbReference type="InterPro" id="IPR039477">
    <property type="entry name" value="ILEI/PANDER_dom"/>
</dbReference>
<dbReference type="GO" id="GO:0004842">
    <property type="term" value="F:ubiquitin-protein transferase activity"/>
    <property type="evidence" value="ECO:0007669"/>
    <property type="project" value="InterPro"/>
</dbReference>
<dbReference type="Proteomes" id="UP000002630">
    <property type="component" value="Unassembled WGS sequence"/>
</dbReference>
<feature type="compositionally biased region" description="Polar residues" evidence="1">
    <location>
        <begin position="534"/>
        <end position="546"/>
    </location>
</feature>
<feature type="region of interest" description="Disordered" evidence="1">
    <location>
        <begin position="2600"/>
        <end position="2627"/>
    </location>
</feature>
<evidence type="ECO:0000313" key="3">
    <source>
        <dbReference type="EMBL" id="CBJ32989.1"/>
    </source>
</evidence>
<dbReference type="InterPro" id="IPR040099">
    <property type="entry name" value="ZZEF1"/>
</dbReference>
<protein>
    <recommendedName>
        <fullName evidence="2">ILEI/PANDER domain-containing protein</fullName>
    </recommendedName>
</protein>
<dbReference type="Pfam" id="PF13385">
    <property type="entry name" value="Laminin_G_3"/>
    <property type="match status" value="1"/>
</dbReference>
<feature type="compositionally biased region" description="Acidic residues" evidence="1">
    <location>
        <begin position="440"/>
        <end position="455"/>
    </location>
</feature>
<gene>
    <name evidence="3" type="ORF">Esi_0400_0007</name>
</gene>
<dbReference type="InterPro" id="IPR037252">
    <property type="entry name" value="Mib_Herc2_sf"/>
</dbReference>
<dbReference type="InterPro" id="IPR013320">
    <property type="entry name" value="ConA-like_dom_sf"/>
</dbReference>
<dbReference type="InParanoid" id="D7G0G0"/>
<feature type="region of interest" description="Disordered" evidence="1">
    <location>
        <begin position="946"/>
        <end position="974"/>
    </location>
</feature>
<dbReference type="PANTHER" id="PTHR22772">
    <property type="entry name" value="NOVEL ZZ TYPE ZINC FINGER DOMAIN CONTAINING PROTEIN"/>
    <property type="match status" value="1"/>
</dbReference>
<keyword evidence="4" id="KW-1185">Reference proteome</keyword>
<feature type="region of interest" description="Disordered" evidence="1">
    <location>
        <begin position="1346"/>
        <end position="1391"/>
    </location>
</feature>
<feature type="compositionally biased region" description="Low complexity" evidence="1">
    <location>
        <begin position="352"/>
        <end position="363"/>
    </location>
</feature>